<protein>
    <submittedName>
        <fullName evidence="3">Uncharacterized protein</fullName>
    </submittedName>
</protein>
<feature type="region of interest" description="Disordered" evidence="1">
    <location>
        <begin position="21"/>
        <end position="68"/>
    </location>
</feature>
<evidence type="ECO:0000256" key="2">
    <source>
        <dbReference type="SAM" id="SignalP"/>
    </source>
</evidence>
<feature type="chain" id="PRO_5041233721" evidence="2">
    <location>
        <begin position="19"/>
        <end position="215"/>
    </location>
</feature>
<proteinExistence type="predicted"/>
<feature type="signal peptide" evidence="2">
    <location>
        <begin position="1"/>
        <end position="18"/>
    </location>
</feature>
<name>A0AA43XMX0_9CLOT</name>
<gene>
    <name evidence="3" type="ORF">ISALK_13535</name>
</gene>
<organism evidence="3 4">
    <name type="scientific">Isachenkonia alkalipeptolytica</name>
    <dbReference type="NCBI Taxonomy" id="2565777"/>
    <lineage>
        <taxon>Bacteria</taxon>
        <taxon>Bacillati</taxon>
        <taxon>Bacillota</taxon>
        <taxon>Clostridia</taxon>
        <taxon>Eubacteriales</taxon>
        <taxon>Clostridiaceae</taxon>
        <taxon>Isachenkonia</taxon>
    </lineage>
</organism>
<evidence type="ECO:0000313" key="3">
    <source>
        <dbReference type="EMBL" id="NBG89512.1"/>
    </source>
</evidence>
<evidence type="ECO:0000313" key="4">
    <source>
        <dbReference type="Proteomes" id="UP000449710"/>
    </source>
</evidence>
<comment type="caution">
    <text evidence="3">The sequence shown here is derived from an EMBL/GenBank/DDBJ whole genome shotgun (WGS) entry which is preliminary data.</text>
</comment>
<keyword evidence="2" id="KW-0732">Signal</keyword>
<sequence>MKKLLFIALLTLAMIAFAACEEEESEQEDAAGADDPAAEAETEEEEEADEEEQQDPAEEEQEADLDNYNVVTITAIFGPGEDEPELFALEGYDLSNSIDLYDDEGEYDHTPIFGDEKPDLEELNLQERFVVTDGGAPYEDIIENPDDYLRVDENDTVSVDAEVSSDQVATVTGGDVAADTLYLLDPLTTPPNTPVNLELFHVEDNVYVVVHWKYN</sequence>
<accession>A0AA43XMX0</accession>
<dbReference type="RefSeq" id="WP_160723247.1">
    <property type="nucleotide sequence ID" value="NZ_SUMG01000028.1"/>
</dbReference>
<reference evidence="3 4" key="1">
    <citation type="submission" date="2019-04" db="EMBL/GenBank/DDBJ databases">
        <title>Isachenkonia alkalipeptolytica gen. nov. sp. nov. a new anaerobic, alkiliphilic organothrophic bacterium capable to reduce synthesized ferrihydrite isolated from a soda lake.</title>
        <authorList>
            <person name="Toshchakov S.V."/>
            <person name="Zavarzina D.G."/>
            <person name="Zhilina T.N."/>
            <person name="Kostrikina N.A."/>
            <person name="Kublanov I.V."/>
        </authorList>
    </citation>
    <scope>NUCLEOTIDE SEQUENCE [LARGE SCALE GENOMIC DNA]</scope>
    <source>
        <strain evidence="3 4">Z-1701</strain>
    </source>
</reference>
<feature type="compositionally biased region" description="Acidic residues" evidence="1">
    <location>
        <begin position="21"/>
        <end position="65"/>
    </location>
</feature>
<dbReference type="AlphaFoldDB" id="A0AA43XMX0"/>
<dbReference type="PROSITE" id="PS51257">
    <property type="entry name" value="PROKAR_LIPOPROTEIN"/>
    <property type="match status" value="1"/>
</dbReference>
<evidence type="ECO:0000256" key="1">
    <source>
        <dbReference type="SAM" id="MobiDB-lite"/>
    </source>
</evidence>
<dbReference type="EMBL" id="SUMG01000028">
    <property type="protein sequence ID" value="NBG89512.1"/>
    <property type="molecule type" value="Genomic_DNA"/>
</dbReference>
<keyword evidence="4" id="KW-1185">Reference proteome</keyword>
<dbReference type="Proteomes" id="UP000449710">
    <property type="component" value="Unassembled WGS sequence"/>
</dbReference>